<dbReference type="AlphaFoldDB" id="A0A5S4YBK4"/>
<accession>A0A5S4YBK4</accession>
<dbReference type="GO" id="GO:0016740">
    <property type="term" value="F:transferase activity"/>
    <property type="evidence" value="ECO:0007669"/>
    <property type="project" value="UniProtKB-KW"/>
</dbReference>
<evidence type="ECO:0000313" key="2">
    <source>
        <dbReference type="Proteomes" id="UP000324797"/>
    </source>
</evidence>
<organism evidence="1 2">
    <name type="scientific">Bradyrhizobium hipponense</name>
    <dbReference type="NCBI Taxonomy" id="2605638"/>
    <lineage>
        <taxon>Bacteria</taxon>
        <taxon>Pseudomonadati</taxon>
        <taxon>Pseudomonadota</taxon>
        <taxon>Alphaproteobacteria</taxon>
        <taxon>Hyphomicrobiales</taxon>
        <taxon>Nitrobacteraceae</taxon>
        <taxon>Bradyrhizobium</taxon>
    </lineage>
</organism>
<sequence>MRVILAAGTQRSGSTWVFNVARLILRTQDPNLKTAWIDDYVPGTETSALLKIHIPDDQWSERAETVLTCHRDLRDVIVSLHDRGWVNKDDKGAALAAAKTTRECHEYWSARSDIDLSYVEIINHPQTSAQRIARACGISIDPNTAAQIVHEVDGLIDGVASYNTENQLHPNHRRDGRIGRWIGNLNADTAEAIVSDNRDWFVRFGYLT</sequence>
<keyword evidence="2" id="KW-1185">Reference proteome</keyword>
<gene>
    <name evidence="1" type="ORF">FXV83_40170</name>
</gene>
<keyword evidence="1" id="KW-0808">Transferase</keyword>
<dbReference type="SUPFAM" id="SSF52540">
    <property type="entry name" value="P-loop containing nucleoside triphosphate hydrolases"/>
    <property type="match status" value="1"/>
</dbReference>
<proteinExistence type="predicted"/>
<dbReference type="EMBL" id="VSTH01000217">
    <property type="protein sequence ID" value="TYO61074.1"/>
    <property type="molecule type" value="Genomic_DNA"/>
</dbReference>
<comment type="caution">
    <text evidence="1">The sequence shown here is derived from an EMBL/GenBank/DDBJ whole genome shotgun (WGS) entry which is preliminary data.</text>
</comment>
<dbReference type="RefSeq" id="WP_148745566.1">
    <property type="nucleotide sequence ID" value="NZ_VSTH01000217.1"/>
</dbReference>
<dbReference type="InterPro" id="IPR027417">
    <property type="entry name" value="P-loop_NTPase"/>
</dbReference>
<reference evidence="1 2" key="1">
    <citation type="submission" date="2019-08" db="EMBL/GenBank/DDBJ databases">
        <title>Bradyrhizobium hipponensis sp. nov., a rhizobium isolated from a Lupinus angustifolius root nodule in Tunisia.</title>
        <authorList>
            <person name="Off K."/>
            <person name="Rejili M."/>
            <person name="Mars M."/>
            <person name="Brachmann A."/>
            <person name="Marin M."/>
        </authorList>
    </citation>
    <scope>NUCLEOTIDE SEQUENCE [LARGE SCALE GENOMIC DNA]</scope>
    <source>
        <strain evidence="2">aSej3</strain>
    </source>
</reference>
<name>A0A5S4YBK4_9BRAD</name>
<dbReference type="Proteomes" id="UP000324797">
    <property type="component" value="Unassembled WGS sequence"/>
</dbReference>
<protein>
    <submittedName>
        <fullName evidence="1">Sulfotransferase domain-containing protein</fullName>
    </submittedName>
</protein>
<dbReference type="Gene3D" id="3.40.50.300">
    <property type="entry name" value="P-loop containing nucleotide triphosphate hydrolases"/>
    <property type="match status" value="1"/>
</dbReference>
<evidence type="ECO:0000313" key="1">
    <source>
        <dbReference type="EMBL" id="TYO61074.1"/>
    </source>
</evidence>